<proteinExistence type="predicted"/>
<keyword evidence="2" id="KW-1185">Reference proteome</keyword>
<dbReference type="RefSeq" id="WP_189127297.1">
    <property type="nucleotide sequence ID" value="NZ_JAIWLU010000023.1"/>
</dbReference>
<dbReference type="Proteomes" id="UP000646523">
    <property type="component" value="Unassembled WGS sequence"/>
</dbReference>
<comment type="caution">
    <text evidence="1">The sequence shown here is derived from an EMBL/GenBank/DDBJ whole genome shotgun (WGS) entry which is preliminary data.</text>
</comment>
<name>A0A917ZAJ0_9ACTN</name>
<evidence type="ECO:0000313" key="2">
    <source>
        <dbReference type="Proteomes" id="UP000646523"/>
    </source>
</evidence>
<dbReference type="AlphaFoldDB" id="A0A917ZAJ0"/>
<dbReference type="EMBL" id="BMNH01000022">
    <property type="protein sequence ID" value="GGO77511.1"/>
    <property type="molecule type" value="Genomic_DNA"/>
</dbReference>
<reference evidence="1" key="2">
    <citation type="submission" date="2020-09" db="EMBL/GenBank/DDBJ databases">
        <authorList>
            <person name="Sun Q."/>
            <person name="Zhou Y."/>
        </authorList>
    </citation>
    <scope>NUCLEOTIDE SEQUENCE</scope>
    <source>
        <strain evidence="1">CGMCC 4.7368</strain>
    </source>
</reference>
<organism evidence="1 2">
    <name type="scientific">Nonomuraea cavernae</name>
    <dbReference type="NCBI Taxonomy" id="2045107"/>
    <lineage>
        <taxon>Bacteria</taxon>
        <taxon>Bacillati</taxon>
        <taxon>Actinomycetota</taxon>
        <taxon>Actinomycetes</taxon>
        <taxon>Streptosporangiales</taxon>
        <taxon>Streptosporangiaceae</taxon>
        <taxon>Nonomuraea</taxon>
    </lineage>
</organism>
<reference evidence="1" key="1">
    <citation type="journal article" date="2014" name="Int. J. Syst. Evol. Microbiol.">
        <title>Complete genome sequence of Corynebacterium casei LMG S-19264T (=DSM 44701T), isolated from a smear-ripened cheese.</title>
        <authorList>
            <consortium name="US DOE Joint Genome Institute (JGI-PGF)"/>
            <person name="Walter F."/>
            <person name="Albersmeier A."/>
            <person name="Kalinowski J."/>
            <person name="Ruckert C."/>
        </authorList>
    </citation>
    <scope>NUCLEOTIDE SEQUENCE</scope>
    <source>
        <strain evidence="1">CGMCC 4.7368</strain>
    </source>
</reference>
<protein>
    <submittedName>
        <fullName evidence="1">Uncharacterized protein</fullName>
    </submittedName>
</protein>
<evidence type="ECO:0000313" key="1">
    <source>
        <dbReference type="EMBL" id="GGO77511.1"/>
    </source>
</evidence>
<gene>
    <name evidence="1" type="ORF">GCM10012289_57360</name>
</gene>
<sequence>MRRPESPPSLEELAQIIMRKGLLSKIVDNYPVGANSQKYYHWDEIRHRRAPDGLTREEWWAAMKLTRRSASRPIPLMDIGQSIHLFAAGRGSA</sequence>
<accession>A0A917ZAJ0</accession>